<dbReference type="Proteomes" id="UP000696485">
    <property type="component" value="Unassembled WGS sequence"/>
</dbReference>
<gene>
    <name evidence="2" type="ORF">BG006_010220</name>
</gene>
<accession>A0A9P5SG22</accession>
<dbReference type="AlphaFoldDB" id="A0A9P5SG22"/>
<protein>
    <recommendedName>
        <fullName evidence="4">G domain-containing protein</fullName>
    </recommendedName>
</protein>
<evidence type="ECO:0000256" key="1">
    <source>
        <dbReference type="SAM" id="MobiDB-lite"/>
    </source>
</evidence>
<dbReference type="EMBL" id="JAAAUY010000798">
    <property type="protein sequence ID" value="KAF9326322.1"/>
    <property type="molecule type" value="Genomic_DNA"/>
</dbReference>
<keyword evidence="3" id="KW-1185">Reference proteome</keyword>
<sequence>MAVMEKLTKAEVYEAKDASFDKIKEIELESGGMYDMDHVGGILLDCKICGEKACNKASCKAQLNPKTGSVLMFGKTQVGKSSFIEFVKSYADPEYKIDNSRIGTGFRSKTEMPVEFVVKSNLPVYEVFDSSDTKIDIGTLSHKYMDPEDYMDALNDRKATLRPVPHNPGSLQHFVEITLLDTPGIEDTNGRDVEHAPKIIEAMARMKSFNLIIIIINCEDTPSVSHQLAFDYYSKVIHTFQGHHSNIVFLYTHADYEKCHYSNTEHLSVMELRHKVLSQLFRCQGSYSRDDVSKAMIELYPMYNIDLKERQRPITQCMRLTTLREILSQVVSMPPVALDASWSNLQRIEEIPHPDKLNKMHKKMILETTRAILEDREPCVDVPVMASKGSMTQEHNPNNTGKDGGVADQSICDLDDCADYLPDLMQPGSGDEDEDDHFAAPATT</sequence>
<feature type="region of interest" description="Disordered" evidence="1">
    <location>
        <begin position="422"/>
        <end position="444"/>
    </location>
</feature>
<evidence type="ECO:0008006" key="4">
    <source>
        <dbReference type="Google" id="ProtNLM"/>
    </source>
</evidence>
<dbReference type="InterPro" id="IPR027417">
    <property type="entry name" value="P-loop_NTPase"/>
</dbReference>
<dbReference type="CDD" id="cd00882">
    <property type="entry name" value="Ras_like_GTPase"/>
    <property type="match status" value="1"/>
</dbReference>
<comment type="caution">
    <text evidence="2">The sequence shown here is derived from an EMBL/GenBank/DDBJ whole genome shotgun (WGS) entry which is preliminary data.</text>
</comment>
<evidence type="ECO:0000313" key="2">
    <source>
        <dbReference type="EMBL" id="KAF9326322.1"/>
    </source>
</evidence>
<evidence type="ECO:0000313" key="3">
    <source>
        <dbReference type="Proteomes" id="UP000696485"/>
    </source>
</evidence>
<reference evidence="2" key="1">
    <citation type="journal article" date="2020" name="Fungal Divers.">
        <title>Resolving the Mortierellaceae phylogeny through synthesis of multi-gene phylogenetics and phylogenomics.</title>
        <authorList>
            <person name="Vandepol N."/>
            <person name="Liber J."/>
            <person name="Desiro A."/>
            <person name="Na H."/>
            <person name="Kennedy M."/>
            <person name="Barry K."/>
            <person name="Grigoriev I.V."/>
            <person name="Miller A.N."/>
            <person name="O'Donnell K."/>
            <person name="Stajich J.E."/>
            <person name="Bonito G."/>
        </authorList>
    </citation>
    <scope>NUCLEOTIDE SEQUENCE</scope>
    <source>
        <strain evidence="2">NVP1</strain>
    </source>
</reference>
<organism evidence="2 3">
    <name type="scientific">Podila minutissima</name>
    <dbReference type="NCBI Taxonomy" id="64525"/>
    <lineage>
        <taxon>Eukaryota</taxon>
        <taxon>Fungi</taxon>
        <taxon>Fungi incertae sedis</taxon>
        <taxon>Mucoromycota</taxon>
        <taxon>Mortierellomycotina</taxon>
        <taxon>Mortierellomycetes</taxon>
        <taxon>Mortierellales</taxon>
        <taxon>Mortierellaceae</taxon>
        <taxon>Podila</taxon>
    </lineage>
</organism>
<dbReference type="Gene3D" id="3.40.50.300">
    <property type="entry name" value="P-loop containing nucleotide triphosphate hydrolases"/>
    <property type="match status" value="1"/>
</dbReference>
<dbReference type="SUPFAM" id="SSF52540">
    <property type="entry name" value="P-loop containing nucleoside triphosphate hydrolases"/>
    <property type="match status" value="1"/>
</dbReference>
<proteinExistence type="predicted"/>
<name>A0A9P5SG22_9FUNG</name>